<dbReference type="InterPro" id="IPR010791">
    <property type="entry name" value="AttH_dom"/>
</dbReference>
<dbReference type="InterPro" id="IPR023374">
    <property type="entry name" value="AttH-like_dom_sf"/>
</dbReference>
<proteinExistence type="predicted"/>
<accession>U5T5F7</accession>
<dbReference type="PANTHER" id="PTHR38591:SF1">
    <property type="entry name" value="BLL1000 PROTEIN"/>
    <property type="match status" value="1"/>
</dbReference>
<dbReference type="Gene3D" id="2.40.370.10">
    <property type="entry name" value="AttH-like domain"/>
    <property type="match status" value="2"/>
</dbReference>
<dbReference type="SUPFAM" id="SSF159245">
    <property type="entry name" value="AttH-like"/>
    <property type="match status" value="1"/>
</dbReference>
<name>U5T5F7_9GAMM</name>
<keyword evidence="1" id="KW-0472">Membrane</keyword>
<dbReference type="RefSeq" id="WP_023365495.1">
    <property type="nucleotide sequence ID" value="NC_022664.1"/>
</dbReference>
<feature type="transmembrane region" description="Helical" evidence="1">
    <location>
        <begin position="21"/>
        <end position="45"/>
    </location>
</feature>
<evidence type="ECO:0000313" key="3">
    <source>
        <dbReference type="EMBL" id="AGY91402.1"/>
    </source>
</evidence>
<evidence type="ECO:0000256" key="1">
    <source>
        <dbReference type="SAM" id="Phobius"/>
    </source>
</evidence>
<evidence type="ECO:0000313" key="4">
    <source>
        <dbReference type="Proteomes" id="UP000017640"/>
    </source>
</evidence>
<dbReference type="Pfam" id="PF07143">
    <property type="entry name" value="CrtC"/>
    <property type="match status" value="1"/>
</dbReference>
<dbReference type="PATRIC" id="fig|1335757.3.peg.380"/>
<keyword evidence="1" id="KW-1133">Transmembrane helix</keyword>
<reference evidence="3 4" key="1">
    <citation type="journal article" date="2013" name="BMC Genomics">
        <title>Genomes of "Spiribacter", a streamlined, successful halophilic bacterium.</title>
        <authorList>
            <person name="Lopez-Perez M."/>
            <person name="Ghai R."/>
            <person name="Leon M.J."/>
            <person name="Rodriguez-Olmos A."/>
            <person name="Copa-Patino J.L."/>
            <person name="Soliveri J."/>
            <person name="Sanchez-Porro C."/>
            <person name="Ventosa A."/>
            <person name="Rodriguez-Valera F."/>
        </authorList>
    </citation>
    <scope>NUCLEOTIDE SEQUENCE [LARGE SCALE GENOMIC DNA]</scope>
    <source>
        <strain evidence="3 4">UAH-SP71</strain>
    </source>
</reference>
<dbReference type="EMBL" id="CP005990">
    <property type="protein sequence ID" value="AGY91402.1"/>
    <property type="molecule type" value="Genomic_DNA"/>
</dbReference>
<dbReference type="HOGENOM" id="CLU_040626_0_0_6"/>
<dbReference type="STRING" id="1335757.SPICUR_01930"/>
<dbReference type="Proteomes" id="UP000017640">
    <property type="component" value="Chromosome"/>
</dbReference>
<dbReference type="Pfam" id="PF17186">
    <property type="entry name" value="Lipocalin_9"/>
    <property type="match status" value="1"/>
</dbReference>
<keyword evidence="4" id="KW-1185">Reference proteome</keyword>
<feature type="domain" description="AttH" evidence="2">
    <location>
        <begin position="93"/>
        <end position="270"/>
    </location>
</feature>
<dbReference type="AlphaFoldDB" id="U5T5F7"/>
<keyword evidence="1" id="KW-0812">Transmembrane</keyword>
<protein>
    <recommendedName>
        <fullName evidence="2">AttH domain-containing protein</fullName>
    </recommendedName>
</protein>
<evidence type="ECO:0000259" key="2">
    <source>
        <dbReference type="Pfam" id="PF07143"/>
    </source>
</evidence>
<dbReference type="PANTHER" id="PTHR38591">
    <property type="entry name" value="HYDROLASE"/>
    <property type="match status" value="1"/>
</dbReference>
<dbReference type="KEGG" id="spiu:SPICUR_01930"/>
<gene>
    <name evidence="3" type="ORF">SPICUR_01930</name>
</gene>
<organism evidence="3 4">
    <name type="scientific">Spiribacter curvatus</name>
    <dbReference type="NCBI Taxonomy" id="1335757"/>
    <lineage>
        <taxon>Bacteria</taxon>
        <taxon>Pseudomonadati</taxon>
        <taxon>Pseudomonadota</taxon>
        <taxon>Gammaproteobacteria</taxon>
        <taxon>Chromatiales</taxon>
        <taxon>Ectothiorhodospiraceae</taxon>
        <taxon>Spiribacter</taxon>
    </lineage>
</organism>
<dbReference type="eggNOG" id="COG5621">
    <property type="taxonomic scope" value="Bacteria"/>
</dbReference>
<sequence>MAGNTAADRRGAEGGVMRERIDAGLMGLLGLLFGAVIIGALRFGLPSAAPTPEAQSLAAVMGPTGDADEFARVTGPRPLSFPADHGAHPDHRTEWWYFTGNLTSETGEDYGFQLTLFRTALAPESPERASDWATRQVWMGHFAVTDLGAGEHRAAERYQRGALGLAGATTRPVRVWMDDWQIRSEGPDRLFPLQVEASDPANGIAIDLAIDADKPHVLQGERGYSQKGEDPANASRYYSYTRLAAEGTVSFANTAASVTGSAWLDREWSTSALDASQAGWDWFALQLADGRDLMVYRLRRNDGSTDRHSAGILVGPDGESRRLAADDFRLTAERYWESPRTGSRYPVAWRLQLPGEGMELSVEARLDDQEMPTTVRYWEGAVAVTGSAEGVGYLEMTGY</sequence>